<comment type="caution">
    <text evidence="1">The sequence shown here is derived from an EMBL/GenBank/DDBJ whole genome shotgun (WGS) entry which is preliminary data.</text>
</comment>
<organism evidence="1 2">
    <name type="scientific">Lapillicoccus jejuensis</name>
    <dbReference type="NCBI Taxonomy" id="402171"/>
    <lineage>
        <taxon>Bacteria</taxon>
        <taxon>Bacillati</taxon>
        <taxon>Actinomycetota</taxon>
        <taxon>Actinomycetes</taxon>
        <taxon>Micrococcales</taxon>
        <taxon>Intrasporangiaceae</taxon>
        <taxon>Lapillicoccus</taxon>
    </lineage>
</organism>
<sequence length="79" mass="8688">MTRVKTTIELPDALADEARALAHEHGTTLRELVVEGLRSEVERRRRPPAPVDFHFPTARGEGLAVAAEDVLATSYGLPR</sequence>
<gene>
    <name evidence="1" type="ORF">FB458_1322</name>
</gene>
<reference evidence="1 2" key="1">
    <citation type="submission" date="2019-06" db="EMBL/GenBank/DDBJ databases">
        <title>Sequencing the genomes of 1000 actinobacteria strains.</title>
        <authorList>
            <person name="Klenk H.-P."/>
        </authorList>
    </citation>
    <scope>NUCLEOTIDE SEQUENCE [LARGE SCALE GENOMIC DNA]</scope>
    <source>
        <strain evidence="1 2">DSM 18607</strain>
    </source>
</reference>
<proteinExistence type="predicted"/>
<keyword evidence="2" id="KW-1185">Reference proteome</keyword>
<dbReference type="InterPro" id="IPR019239">
    <property type="entry name" value="VapB_antitoxin"/>
</dbReference>
<dbReference type="Pfam" id="PF09957">
    <property type="entry name" value="VapB_antitoxin"/>
    <property type="match status" value="1"/>
</dbReference>
<evidence type="ECO:0000313" key="1">
    <source>
        <dbReference type="EMBL" id="TQJ08238.1"/>
    </source>
</evidence>
<accession>A0A542DYT2</accession>
<evidence type="ECO:0000313" key="2">
    <source>
        <dbReference type="Proteomes" id="UP000317893"/>
    </source>
</evidence>
<dbReference type="EMBL" id="VFMN01000001">
    <property type="protein sequence ID" value="TQJ08238.1"/>
    <property type="molecule type" value="Genomic_DNA"/>
</dbReference>
<dbReference type="AlphaFoldDB" id="A0A542DYT2"/>
<name>A0A542DYT2_9MICO</name>
<protein>
    <submittedName>
        <fullName evidence="1">Uncharacterized protein</fullName>
    </submittedName>
</protein>
<dbReference type="Proteomes" id="UP000317893">
    <property type="component" value="Unassembled WGS sequence"/>
</dbReference>